<gene>
    <name evidence="1" type="ORF">FA13DRAFT_1817386</name>
</gene>
<evidence type="ECO:0008006" key="3">
    <source>
        <dbReference type="Google" id="ProtNLM"/>
    </source>
</evidence>
<sequence>MSVSQADEVAIFTGSRAADAMDAATPFSTETGSVESSRGRITRRYDDLLVLQARVEQRARVCVPSPTIDASNDAITEAMNRCLQAPEILRLICDELPVVRREQRQTALALALSCRALLEPALDRLWYNVNTFEIFRCMLPSDVWKLETIRIKHKDRKDKDNYVYKLLRLKDLRRPIAAEDLDRYLNYYAPRIRKIHPRHMNFTLSPAAWHGLHLAVNWQSGALAPRAVEINWHLTPPKENLIPRTSSTRLGLITSCSRVLTLRPSISSFAPTVQFKQAPYEMPLNTQIS</sequence>
<dbReference type="AlphaFoldDB" id="A0A4Y7SUG7"/>
<reference evidence="1 2" key="1">
    <citation type="journal article" date="2019" name="Nat. Ecol. Evol.">
        <title>Megaphylogeny resolves global patterns of mushroom evolution.</title>
        <authorList>
            <person name="Varga T."/>
            <person name="Krizsan K."/>
            <person name="Foldi C."/>
            <person name="Dima B."/>
            <person name="Sanchez-Garcia M."/>
            <person name="Sanchez-Ramirez S."/>
            <person name="Szollosi G.J."/>
            <person name="Szarkandi J.G."/>
            <person name="Papp V."/>
            <person name="Albert L."/>
            <person name="Andreopoulos W."/>
            <person name="Angelini C."/>
            <person name="Antonin V."/>
            <person name="Barry K.W."/>
            <person name="Bougher N.L."/>
            <person name="Buchanan P."/>
            <person name="Buyck B."/>
            <person name="Bense V."/>
            <person name="Catcheside P."/>
            <person name="Chovatia M."/>
            <person name="Cooper J."/>
            <person name="Damon W."/>
            <person name="Desjardin D."/>
            <person name="Finy P."/>
            <person name="Geml J."/>
            <person name="Haridas S."/>
            <person name="Hughes K."/>
            <person name="Justo A."/>
            <person name="Karasinski D."/>
            <person name="Kautmanova I."/>
            <person name="Kiss B."/>
            <person name="Kocsube S."/>
            <person name="Kotiranta H."/>
            <person name="LaButti K.M."/>
            <person name="Lechner B.E."/>
            <person name="Liimatainen K."/>
            <person name="Lipzen A."/>
            <person name="Lukacs Z."/>
            <person name="Mihaltcheva S."/>
            <person name="Morgado L.N."/>
            <person name="Niskanen T."/>
            <person name="Noordeloos M.E."/>
            <person name="Ohm R.A."/>
            <person name="Ortiz-Santana B."/>
            <person name="Ovrebo C."/>
            <person name="Racz N."/>
            <person name="Riley R."/>
            <person name="Savchenko A."/>
            <person name="Shiryaev A."/>
            <person name="Soop K."/>
            <person name="Spirin V."/>
            <person name="Szebenyi C."/>
            <person name="Tomsovsky M."/>
            <person name="Tulloss R.E."/>
            <person name="Uehling J."/>
            <person name="Grigoriev I.V."/>
            <person name="Vagvolgyi C."/>
            <person name="Papp T."/>
            <person name="Martin F.M."/>
            <person name="Miettinen O."/>
            <person name="Hibbett D.S."/>
            <person name="Nagy L.G."/>
        </authorList>
    </citation>
    <scope>NUCLEOTIDE SEQUENCE [LARGE SCALE GENOMIC DNA]</scope>
    <source>
        <strain evidence="1 2">FP101781</strain>
    </source>
</reference>
<evidence type="ECO:0000313" key="1">
    <source>
        <dbReference type="EMBL" id="TEB25506.1"/>
    </source>
</evidence>
<evidence type="ECO:0000313" key="2">
    <source>
        <dbReference type="Proteomes" id="UP000298030"/>
    </source>
</evidence>
<accession>A0A4Y7SUG7</accession>
<comment type="caution">
    <text evidence="1">The sequence shown here is derived from an EMBL/GenBank/DDBJ whole genome shotgun (WGS) entry which is preliminary data.</text>
</comment>
<dbReference type="Proteomes" id="UP000298030">
    <property type="component" value="Unassembled WGS sequence"/>
</dbReference>
<keyword evidence="2" id="KW-1185">Reference proteome</keyword>
<dbReference type="EMBL" id="QPFP01000056">
    <property type="protein sequence ID" value="TEB25506.1"/>
    <property type="molecule type" value="Genomic_DNA"/>
</dbReference>
<name>A0A4Y7SUG7_COPMI</name>
<organism evidence="1 2">
    <name type="scientific">Coprinellus micaceus</name>
    <name type="common">Glistening ink-cap mushroom</name>
    <name type="synonym">Coprinus micaceus</name>
    <dbReference type="NCBI Taxonomy" id="71717"/>
    <lineage>
        <taxon>Eukaryota</taxon>
        <taxon>Fungi</taxon>
        <taxon>Dikarya</taxon>
        <taxon>Basidiomycota</taxon>
        <taxon>Agaricomycotina</taxon>
        <taxon>Agaricomycetes</taxon>
        <taxon>Agaricomycetidae</taxon>
        <taxon>Agaricales</taxon>
        <taxon>Agaricineae</taxon>
        <taxon>Psathyrellaceae</taxon>
        <taxon>Coprinellus</taxon>
    </lineage>
</organism>
<dbReference type="OrthoDB" id="3255541at2759"/>
<protein>
    <recommendedName>
        <fullName evidence="3">F-box domain-containing protein</fullName>
    </recommendedName>
</protein>
<proteinExistence type="predicted"/>